<dbReference type="PANTHER" id="PTHR13952:SF5">
    <property type="entry name" value="U1 SMALL NUCLEAR RIBONUCLEOPROTEIN 70 KDA"/>
    <property type="match status" value="1"/>
</dbReference>
<feature type="compositionally biased region" description="Basic and acidic residues" evidence="8">
    <location>
        <begin position="55"/>
        <end position="80"/>
    </location>
</feature>
<evidence type="ECO:0000256" key="7">
    <source>
        <dbReference type="PROSITE-ProRule" id="PRU00176"/>
    </source>
</evidence>
<comment type="subcellular location">
    <subcellularLocation>
        <location evidence="1">Nucleus speckle</location>
    </subcellularLocation>
    <subcellularLocation>
        <location evidence="2">Nucleus</location>
        <location evidence="2">Nucleoplasm</location>
    </subcellularLocation>
</comment>
<dbReference type="PROSITE" id="PS50102">
    <property type="entry name" value="RRM"/>
    <property type="match status" value="1"/>
</dbReference>
<sequence>MSHLLPPNLVRLFVPRPPVAHAPPLPQNRDPNAVPHPSSHPKRQRSAYRGVGAFLEERRQEAADRGEATKEEDTEEEKKNFSLAEVTKQELRREEKAKKRVEAKEQADKSYNPQEDANAVGDPFKTLFLSRLPYDLTEKDIKREFEQYGPIESLRLVRNHEGKSRGYAFVLYERERDMRAAYKEAEGIKMGGRRIMVDVERGRTVKDWKPMRLGGGLGGSSRKKKEPAAAAQPPPMMNTFRGGFRGGGGGGFRGGFGGGRGGGFGGRGGYGGGGGGFGGGGGGYGGGGGGGGGGYGGGGGGGGGFGGPGGGFGGGGGHGGGGGGGGHNDYGPPPAKRGRY</sequence>
<dbReference type="GO" id="GO:0005685">
    <property type="term" value="C:U1 snRNP"/>
    <property type="evidence" value="ECO:0007669"/>
    <property type="project" value="TreeGrafter"/>
</dbReference>
<dbReference type="Pfam" id="PF12220">
    <property type="entry name" value="U1snRNP70_N"/>
    <property type="match status" value="1"/>
</dbReference>
<evidence type="ECO:0000256" key="8">
    <source>
        <dbReference type="SAM" id="MobiDB-lite"/>
    </source>
</evidence>
<feature type="region of interest" description="Disordered" evidence="8">
    <location>
        <begin position="208"/>
        <end position="237"/>
    </location>
</feature>
<organism evidence="10 11">
    <name type="scientific">Tilletia horrida</name>
    <dbReference type="NCBI Taxonomy" id="155126"/>
    <lineage>
        <taxon>Eukaryota</taxon>
        <taxon>Fungi</taxon>
        <taxon>Dikarya</taxon>
        <taxon>Basidiomycota</taxon>
        <taxon>Ustilaginomycotina</taxon>
        <taxon>Exobasidiomycetes</taxon>
        <taxon>Tilletiales</taxon>
        <taxon>Tilletiaceae</taxon>
        <taxon>Tilletia</taxon>
    </lineage>
</organism>
<feature type="compositionally biased region" description="Basic and acidic residues" evidence="8">
    <location>
        <begin position="87"/>
        <end position="108"/>
    </location>
</feature>
<dbReference type="InterPro" id="IPR035979">
    <property type="entry name" value="RBD_domain_sf"/>
</dbReference>
<evidence type="ECO:0000256" key="6">
    <source>
        <dbReference type="ARBA" id="ARBA00023274"/>
    </source>
</evidence>
<evidence type="ECO:0000256" key="4">
    <source>
        <dbReference type="ARBA" id="ARBA00022884"/>
    </source>
</evidence>
<dbReference type="SMART" id="SM00360">
    <property type="entry name" value="RRM"/>
    <property type="match status" value="1"/>
</dbReference>
<evidence type="ECO:0000259" key="9">
    <source>
        <dbReference type="PROSITE" id="PS50102"/>
    </source>
</evidence>
<evidence type="ECO:0000313" key="10">
    <source>
        <dbReference type="EMBL" id="KAK0540449.1"/>
    </source>
</evidence>
<feature type="domain" description="RRM" evidence="9">
    <location>
        <begin position="125"/>
        <end position="202"/>
    </location>
</feature>
<dbReference type="GO" id="GO:0016607">
    <property type="term" value="C:nuclear speck"/>
    <property type="evidence" value="ECO:0007669"/>
    <property type="project" value="UniProtKB-SubCell"/>
</dbReference>
<dbReference type="GO" id="GO:0030619">
    <property type="term" value="F:U1 snRNA binding"/>
    <property type="evidence" value="ECO:0007669"/>
    <property type="project" value="InterPro"/>
</dbReference>
<keyword evidence="5" id="KW-0539">Nucleus</keyword>
<keyword evidence="4 7" id="KW-0694">RNA-binding</keyword>
<keyword evidence="11" id="KW-1185">Reference proteome</keyword>
<feature type="compositionally biased region" description="Pro residues" evidence="8">
    <location>
        <begin position="17"/>
        <end position="26"/>
    </location>
</feature>
<reference evidence="10" key="1">
    <citation type="journal article" date="2023" name="PhytoFront">
        <title>Draft Genome Resources of Seven Strains of Tilletia horrida, Causal Agent of Kernel Smut of Rice.</title>
        <authorList>
            <person name="Khanal S."/>
            <person name="Antony Babu S."/>
            <person name="Zhou X.G."/>
        </authorList>
    </citation>
    <scope>NUCLEOTIDE SEQUENCE</scope>
    <source>
        <strain evidence="10">TX3</strain>
    </source>
</reference>
<dbReference type="GO" id="GO:0000398">
    <property type="term" value="P:mRNA splicing, via spliceosome"/>
    <property type="evidence" value="ECO:0007669"/>
    <property type="project" value="TreeGrafter"/>
</dbReference>
<evidence type="ECO:0000256" key="1">
    <source>
        <dbReference type="ARBA" id="ARBA00004324"/>
    </source>
</evidence>
<evidence type="ECO:0000256" key="5">
    <source>
        <dbReference type="ARBA" id="ARBA00023242"/>
    </source>
</evidence>
<dbReference type="Pfam" id="PF00076">
    <property type="entry name" value="RRM_1"/>
    <property type="match status" value="1"/>
</dbReference>
<dbReference type="Proteomes" id="UP001176521">
    <property type="component" value="Unassembled WGS sequence"/>
</dbReference>
<dbReference type="PANTHER" id="PTHR13952">
    <property type="entry name" value="U1 SMALL NUCLEAR RIBONUCLEOPROTEIN 70 KD"/>
    <property type="match status" value="1"/>
</dbReference>
<dbReference type="Gene3D" id="3.30.70.330">
    <property type="match status" value="1"/>
</dbReference>
<dbReference type="FunFam" id="3.30.70.330:FF:001585">
    <property type="entry name" value="U1 small nuclear ribonucleoprotein 70 kDa"/>
    <property type="match status" value="1"/>
</dbReference>
<dbReference type="GO" id="GO:0003729">
    <property type="term" value="F:mRNA binding"/>
    <property type="evidence" value="ECO:0007669"/>
    <property type="project" value="TreeGrafter"/>
</dbReference>
<dbReference type="InterPro" id="IPR022023">
    <property type="entry name" value="U1snRNP70_N"/>
</dbReference>
<dbReference type="SUPFAM" id="SSF54928">
    <property type="entry name" value="RNA-binding domain, RBD"/>
    <property type="match status" value="1"/>
</dbReference>
<dbReference type="AlphaFoldDB" id="A0AAN6GGV3"/>
<dbReference type="EMBL" id="JAPDMQ010000013">
    <property type="protein sequence ID" value="KAK0540449.1"/>
    <property type="molecule type" value="Genomic_DNA"/>
</dbReference>
<evidence type="ECO:0000256" key="2">
    <source>
        <dbReference type="ARBA" id="ARBA00004642"/>
    </source>
</evidence>
<evidence type="ECO:0000256" key="3">
    <source>
        <dbReference type="ARBA" id="ARBA00016996"/>
    </source>
</evidence>
<feature type="region of interest" description="Disordered" evidence="8">
    <location>
        <begin position="17"/>
        <end position="118"/>
    </location>
</feature>
<name>A0AAN6GGV3_9BASI</name>
<dbReference type="InterPro" id="IPR051183">
    <property type="entry name" value="U1_U11-U12_snRNP_70-35kDa"/>
</dbReference>
<feature type="compositionally biased region" description="Pro residues" evidence="8">
    <location>
        <begin position="331"/>
        <end position="340"/>
    </location>
</feature>
<dbReference type="InterPro" id="IPR034143">
    <property type="entry name" value="snRNP70_RRM"/>
</dbReference>
<accession>A0AAN6GGV3</accession>
<dbReference type="InterPro" id="IPR012677">
    <property type="entry name" value="Nucleotide-bd_a/b_plait_sf"/>
</dbReference>
<dbReference type="CDD" id="cd12236">
    <property type="entry name" value="RRM_snRNP70"/>
    <property type="match status" value="1"/>
</dbReference>
<feature type="region of interest" description="Disordered" evidence="8">
    <location>
        <begin position="288"/>
        <end position="340"/>
    </location>
</feature>
<proteinExistence type="predicted"/>
<feature type="compositionally biased region" description="Gly residues" evidence="8">
    <location>
        <begin position="288"/>
        <end position="328"/>
    </location>
</feature>
<evidence type="ECO:0000313" key="11">
    <source>
        <dbReference type="Proteomes" id="UP001176521"/>
    </source>
</evidence>
<gene>
    <name evidence="10" type="ORF">OC842_000478</name>
</gene>
<dbReference type="GO" id="GO:0071004">
    <property type="term" value="C:U2-type prespliceosome"/>
    <property type="evidence" value="ECO:0007669"/>
    <property type="project" value="TreeGrafter"/>
</dbReference>
<dbReference type="GO" id="GO:0071011">
    <property type="term" value="C:precatalytic spliceosome"/>
    <property type="evidence" value="ECO:0007669"/>
    <property type="project" value="TreeGrafter"/>
</dbReference>
<comment type="caution">
    <text evidence="10">The sequence shown here is derived from an EMBL/GenBank/DDBJ whole genome shotgun (WGS) entry which is preliminary data.</text>
</comment>
<keyword evidence="6" id="KW-0687">Ribonucleoprotein</keyword>
<protein>
    <recommendedName>
        <fullName evidence="3">U1 small nuclear ribonucleoprotein 70 kDa</fullName>
    </recommendedName>
</protein>
<dbReference type="InterPro" id="IPR000504">
    <property type="entry name" value="RRM_dom"/>
</dbReference>